<dbReference type="EMBL" id="NKUJ01000526">
    <property type="protein sequence ID" value="RMJ03410.1"/>
    <property type="molecule type" value="Genomic_DNA"/>
</dbReference>
<evidence type="ECO:0000259" key="1">
    <source>
        <dbReference type="Pfam" id="PF06985"/>
    </source>
</evidence>
<dbReference type="PANTHER" id="PTHR24148">
    <property type="entry name" value="ANKYRIN REPEAT DOMAIN-CONTAINING PROTEIN 39 HOMOLOG-RELATED"/>
    <property type="match status" value="1"/>
</dbReference>
<evidence type="ECO:0000313" key="2">
    <source>
        <dbReference type="EMBL" id="RMJ03410.1"/>
    </source>
</evidence>
<gene>
    <name evidence="2" type="ORF">CDV36_015065</name>
</gene>
<sequence length="577" mass="65056">MDPSPPFCYKPLDQVKSEIRVIRIPPKDDDNFRLETVCLDDSPAFVALSYVWGDPNIKELISLDNQPFPVTKNLAAALKQIRNKWTLEDSPHRVESLWVDAICINQRKPDERTQQVQLMGRIYKSAAVVLAWLGPSDHSLAFSSITLLAREMADNTGRKKLNEEKLSRPHYLSPNVWWALTTQLVGVDLVHQPFVAKETINNKPILPKAVQHGWVMSRYAANLRATDPKDYIYGLLAITELPIIPDYNKSLSDVYIEYTAAWLETCRDMRINENMTSLTFLSNAGIGIYGPKDDFPSWVSNFPGQEKPDISSTKMGTGRADRGVFGDDSSKLPFVIARTKSLFAWGFEVETVRSVAEGPVYRSTDSWDLLQSALTAMSRGKRYKTGLSTLNAFFRLLHRKRSRVASKSTIIRDLCLFCHTIMPSERVEPQQRDDGLLRLGFSTDPVELEAQLADCFAPGADIRQLGFDKNLRDMVMEWPRGTVGDAWQRIRLTLIKLEKTWRLIDTTSGYLGLAPRGTIVGDRLCVLKGSDVPVLLRRTDLDSYIVVGTTFVEGLMDGEAAELEQAGKGMGKWFQMQ</sequence>
<accession>A0A3M2RDM5</accession>
<dbReference type="AlphaFoldDB" id="A0A3M2RDM5"/>
<dbReference type="OrthoDB" id="2157530at2759"/>
<comment type="caution">
    <text evidence="2">The sequence shown here is derived from an EMBL/GenBank/DDBJ whole genome shotgun (WGS) entry which is preliminary data.</text>
</comment>
<protein>
    <recommendedName>
        <fullName evidence="1">Heterokaryon incompatibility domain-containing protein</fullName>
    </recommendedName>
</protein>
<evidence type="ECO:0000313" key="3">
    <source>
        <dbReference type="Proteomes" id="UP000277212"/>
    </source>
</evidence>
<name>A0A3M2RDM5_9HYPO</name>
<organism evidence="2 3">
    <name type="scientific">Fusarium kuroshium</name>
    <dbReference type="NCBI Taxonomy" id="2010991"/>
    <lineage>
        <taxon>Eukaryota</taxon>
        <taxon>Fungi</taxon>
        <taxon>Dikarya</taxon>
        <taxon>Ascomycota</taxon>
        <taxon>Pezizomycotina</taxon>
        <taxon>Sordariomycetes</taxon>
        <taxon>Hypocreomycetidae</taxon>
        <taxon>Hypocreales</taxon>
        <taxon>Nectriaceae</taxon>
        <taxon>Fusarium</taxon>
        <taxon>Fusarium solani species complex</taxon>
    </lineage>
</organism>
<dbReference type="Pfam" id="PF06985">
    <property type="entry name" value="HET"/>
    <property type="match status" value="1"/>
</dbReference>
<feature type="domain" description="Heterokaryon incompatibility" evidence="1">
    <location>
        <begin position="45"/>
        <end position="161"/>
    </location>
</feature>
<dbReference type="InterPro" id="IPR052895">
    <property type="entry name" value="HetReg/Transcr_Mod"/>
</dbReference>
<dbReference type="STRING" id="2010991.A0A3M2RDM5"/>
<reference evidence="2 3" key="1">
    <citation type="submission" date="2017-06" db="EMBL/GenBank/DDBJ databases">
        <title>Comparative genomic analysis of Ambrosia Fusariam Clade fungi.</title>
        <authorList>
            <person name="Stajich J.E."/>
            <person name="Carrillo J."/>
            <person name="Kijimoto T."/>
            <person name="Eskalen A."/>
            <person name="O'Donnell K."/>
            <person name="Kasson M."/>
        </authorList>
    </citation>
    <scope>NUCLEOTIDE SEQUENCE [LARGE SCALE GENOMIC DNA]</scope>
    <source>
        <strain evidence="2">UCR3666</strain>
    </source>
</reference>
<proteinExistence type="predicted"/>
<dbReference type="Proteomes" id="UP000277212">
    <property type="component" value="Unassembled WGS sequence"/>
</dbReference>
<keyword evidence="3" id="KW-1185">Reference proteome</keyword>
<dbReference type="Pfam" id="PF26639">
    <property type="entry name" value="Het-6_barrel"/>
    <property type="match status" value="1"/>
</dbReference>
<dbReference type="InterPro" id="IPR010730">
    <property type="entry name" value="HET"/>
</dbReference>
<dbReference type="PANTHER" id="PTHR24148:SF64">
    <property type="entry name" value="HETEROKARYON INCOMPATIBILITY DOMAIN-CONTAINING PROTEIN"/>
    <property type="match status" value="1"/>
</dbReference>